<dbReference type="GO" id="GO:0006886">
    <property type="term" value="P:intracellular protein transport"/>
    <property type="evidence" value="ECO:0007669"/>
    <property type="project" value="InterPro"/>
</dbReference>
<dbReference type="GO" id="GO:0006898">
    <property type="term" value="P:receptor-mediated endocytosis"/>
    <property type="evidence" value="ECO:0007669"/>
    <property type="project" value="TreeGrafter"/>
</dbReference>
<protein>
    <recommendedName>
        <fullName evidence="3">Clathrin heavy chain</fullName>
    </recommendedName>
</protein>
<dbReference type="OrthoDB" id="2113814at2759"/>
<evidence type="ECO:0000313" key="1">
    <source>
        <dbReference type="EMBL" id="CAG2187522.1"/>
    </source>
</evidence>
<accession>A0A8S3PV04</accession>
<dbReference type="GO" id="GO:0030132">
    <property type="term" value="C:clathrin coat of coated pit"/>
    <property type="evidence" value="ECO:0007669"/>
    <property type="project" value="InterPro"/>
</dbReference>
<dbReference type="EMBL" id="CAJPWZ010000171">
    <property type="protein sequence ID" value="CAG2187522.1"/>
    <property type="molecule type" value="Genomic_DNA"/>
</dbReference>
<organism evidence="1 2">
    <name type="scientific">Mytilus edulis</name>
    <name type="common">Blue mussel</name>
    <dbReference type="NCBI Taxonomy" id="6550"/>
    <lineage>
        <taxon>Eukaryota</taxon>
        <taxon>Metazoa</taxon>
        <taxon>Spiralia</taxon>
        <taxon>Lophotrochozoa</taxon>
        <taxon>Mollusca</taxon>
        <taxon>Bivalvia</taxon>
        <taxon>Autobranchia</taxon>
        <taxon>Pteriomorphia</taxon>
        <taxon>Mytilida</taxon>
        <taxon>Mytiloidea</taxon>
        <taxon>Mytilidae</taxon>
        <taxon>Mytilinae</taxon>
        <taxon>Mytilus</taxon>
    </lineage>
</organism>
<dbReference type="AlphaFoldDB" id="A0A8S3PV04"/>
<name>A0A8S3PV04_MYTED</name>
<sequence>MTNNNNNTPPVSIHELIQLSNIGIPPDQVTWNRVTMTSDRWIAIRHCNKEDSSSMVTVLNPKEGSISYVGQTTADSVQINPTEPIIALKAGIRFEVFNFNTKQLISKTKLHDPVVYWTWLNTEVIAMVTETLVYHWPIWEDCAPEKVFLRHHRLEFTEIISYKADPSLKWLAMTGLMPEEEKISGLTQLYYVDEDITQCITAHAVCFTNYQYNDNPLPSTVLCAATRDAVDIGKIHVIELGPYKQGNFAPRNNYDHVQFYDGADTYDFPVSLHVSEKYGLLFTITKYGYLYLSDMETAACLCCNKISNFIMFTSTLNTDTQGIMGVTRGGQVMTIKIKKEGLVSHVRDKAKRTNQADRLEKAISC</sequence>
<keyword evidence="2" id="KW-1185">Reference proteome</keyword>
<dbReference type="PANTHER" id="PTHR10292">
    <property type="entry name" value="CLATHRIN HEAVY CHAIN RELATED"/>
    <property type="match status" value="1"/>
</dbReference>
<reference evidence="1" key="1">
    <citation type="submission" date="2021-03" db="EMBL/GenBank/DDBJ databases">
        <authorList>
            <person name="Bekaert M."/>
        </authorList>
    </citation>
    <scope>NUCLEOTIDE SEQUENCE</scope>
</reference>
<dbReference type="GO" id="GO:0032051">
    <property type="term" value="F:clathrin light chain binding"/>
    <property type="evidence" value="ECO:0007669"/>
    <property type="project" value="TreeGrafter"/>
</dbReference>
<dbReference type="SUPFAM" id="SSF50989">
    <property type="entry name" value="Clathrin heavy-chain terminal domain"/>
    <property type="match status" value="1"/>
</dbReference>
<dbReference type="PANTHER" id="PTHR10292:SF1">
    <property type="entry name" value="CLATHRIN HEAVY CHAIN"/>
    <property type="match status" value="1"/>
</dbReference>
<comment type="caution">
    <text evidence="1">The sequence shown here is derived from an EMBL/GenBank/DDBJ whole genome shotgun (WGS) entry which is preliminary data.</text>
</comment>
<dbReference type="InterPro" id="IPR016025">
    <property type="entry name" value="Clathrin_H-chain_N"/>
</dbReference>
<evidence type="ECO:0008006" key="3">
    <source>
        <dbReference type="Google" id="ProtNLM"/>
    </source>
</evidence>
<gene>
    <name evidence="1" type="ORF">MEDL_2986</name>
</gene>
<dbReference type="GO" id="GO:0030130">
    <property type="term" value="C:clathrin coat of trans-Golgi network vesicle"/>
    <property type="evidence" value="ECO:0007669"/>
    <property type="project" value="InterPro"/>
</dbReference>
<dbReference type="Gene3D" id="2.130.10.110">
    <property type="entry name" value="Clathrin heavy-chain terminal domain"/>
    <property type="match status" value="1"/>
</dbReference>
<evidence type="ECO:0000313" key="2">
    <source>
        <dbReference type="Proteomes" id="UP000683360"/>
    </source>
</evidence>
<dbReference type="Proteomes" id="UP000683360">
    <property type="component" value="Unassembled WGS sequence"/>
</dbReference>
<dbReference type="GO" id="GO:0071439">
    <property type="term" value="C:clathrin complex"/>
    <property type="evidence" value="ECO:0007669"/>
    <property type="project" value="TreeGrafter"/>
</dbReference>
<dbReference type="GO" id="GO:0005198">
    <property type="term" value="F:structural molecule activity"/>
    <property type="evidence" value="ECO:0007669"/>
    <property type="project" value="InterPro"/>
</dbReference>
<proteinExistence type="predicted"/>